<dbReference type="HOGENOM" id="CLU_2564644_0_0_1"/>
<reference evidence="1 2" key="1">
    <citation type="submission" date="2014-04" db="EMBL/GenBank/DDBJ databases">
        <authorList>
            <consortium name="DOE Joint Genome Institute"/>
            <person name="Kuo A."/>
            <person name="Kohler A."/>
            <person name="Nagy L.G."/>
            <person name="Floudas D."/>
            <person name="Copeland A."/>
            <person name="Barry K.W."/>
            <person name="Cichocki N."/>
            <person name="Veneault-Fourrey C."/>
            <person name="LaButti K."/>
            <person name="Lindquist E.A."/>
            <person name="Lipzen A."/>
            <person name="Lundell T."/>
            <person name="Morin E."/>
            <person name="Murat C."/>
            <person name="Sun H."/>
            <person name="Tunlid A."/>
            <person name="Henrissat B."/>
            <person name="Grigoriev I.V."/>
            <person name="Hibbett D.S."/>
            <person name="Martin F."/>
            <person name="Nordberg H.P."/>
            <person name="Cantor M.N."/>
            <person name="Hua S.X."/>
        </authorList>
    </citation>
    <scope>NUCLEOTIDE SEQUENCE [LARGE SCALE GENOMIC DNA]</scope>
    <source>
        <strain evidence="1 2">LaAM-08-1</strain>
    </source>
</reference>
<feature type="non-terminal residue" evidence="1">
    <location>
        <position position="1"/>
    </location>
</feature>
<dbReference type="EMBL" id="KN838538">
    <property type="protein sequence ID" value="KIK09654.1"/>
    <property type="molecule type" value="Genomic_DNA"/>
</dbReference>
<keyword evidence="2" id="KW-1185">Reference proteome</keyword>
<dbReference type="Proteomes" id="UP000054477">
    <property type="component" value="Unassembled WGS sequence"/>
</dbReference>
<feature type="non-terminal residue" evidence="1">
    <location>
        <position position="82"/>
    </location>
</feature>
<proteinExistence type="predicted"/>
<organism evidence="1 2">
    <name type="scientific">Laccaria amethystina LaAM-08-1</name>
    <dbReference type="NCBI Taxonomy" id="1095629"/>
    <lineage>
        <taxon>Eukaryota</taxon>
        <taxon>Fungi</taxon>
        <taxon>Dikarya</taxon>
        <taxon>Basidiomycota</taxon>
        <taxon>Agaricomycotina</taxon>
        <taxon>Agaricomycetes</taxon>
        <taxon>Agaricomycetidae</taxon>
        <taxon>Agaricales</taxon>
        <taxon>Agaricineae</taxon>
        <taxon>Hydnangiaceae</taxon>
        <taxon>Laccaria</taxon>
    </lineage>
</organism>
<protein>
    <submittedName>
        <fullName evidence="1">Uncharacterized protein</fullName>
    </submittedName>
</protein>
<reference evidence="2" key="2">
    <citation type="submission" date="2015-01" db="EMBL/GenBank/DDBJ databases">
        <title>Evolutionary Origins and Diversification of the Mycorrhizal Mutualists.</title>
        <authorList>
            <consortium name="DOE Joint Genome Institute"/>
            <consortium name="Mycorrhizal Genomics Consortium"/>
            <person name="Kohler A."/>
            <person name="Kuo A."/>
            <person name="Nagy L.G."/>
            <person name="Floudas D."/>
            <person name="Copeland A."/>
            <person name="Barry K.W."/>
            <person name="Cichocki N."/>
            <person name="Veneault-Fourrey C."/>
            <person name="LaButti K."/>
            <person name="Lindquist E.A."/>
            <person name="Lipzen A."/>
            <person name="Lundell T."/>
            <person name="Morin E."/>
            <person name="Murat C."/>
            <person name="Riley R."/>
            <person name="Ohm R."/>
            <person name="Sun H."/>
            <person name="Tunlid A."/>
            <person name="Henrissat B."/>
            <person name="Grigoriev I.V."/>
            <person name="Hibbett D.S."/>
            <person name="Martin F."/>
        </authorList>
    </citation>
    <scope>NUCLEOTIDE SEQUENCE [LARGE SCALE GENOMIC DNA]</scope>
    <source>
        <strain evidence="2">LaAM-08-1</strain>
    </source>
</reference>
<name>A0A0C9Y6N1_9AGAR</name>
<gene>
    <name evidence="1" type="ORF">K443DRAFT_82608</name>
</gene>
<accession>A0A0C9Y6N1</accession>
<dbReference type="AlphaFoldDB" id="A0A0C9Y6N1"/>
<sequence length="82" mass="9375">IGAPLPCARPEVEFYPEAYVSADGLYFPFPSQKYRWVHQRLQSHGVSTIVRARSKWLVKLSRDKDAPEATRAFTYTLVASMD</sequence>
<evidence type="ECO:0000313" key="2">
    <source>
        <dbReference type="Proteomes" id="UP000054477"/>
    </source>
</evidence>
<evidence type="ECO:0000313" key="1">
    <source>
        <dbReference type="EMBL" id="KIK09654.1"/>
    </source>
</evidence>